<name>A0ABY7E033_MYAAR</name>
<evidence type="ECO:0000313" key="2">
    <source>
        <dbReference type="EMBL" id="WAR01774.1"/>
    </source>
</evidence>
<dbReference type="InterPro" id="IPR018170">
    <property type="entry name" value="Aldo/ket_reductase_CS"/>
</dbReference>
<dbReference type="Proteomes" id="UP001164746">
    <property type="component" value="Chromosome 4"/>
</dbReference>
<feature type="domain" description="NADP-dependent oxidoreductase" evidence="1">
    <location>
        <begin position="17"/>
        <end position="299"/>
    </location>
</feature>
<reference evidence="2" key="1">
    <citation type="submission" date="2022-11" db="EMBL/GenBank/DDBJ databases">
        <title>Centuries of genome instability and evolution in soft-shell clam transmissible cancer (bioRxiv).</title>
        <authorList>
            <person name="Hart S.F.M."/>
            <person name="Yonemitsu M.A."/>
            <person name="Giersch R.M."/>
            <person name="Beal B.F."/>
            <person name="Arriagada G."/>
            <person name="Davis B.W."/>
            <person name="Ostrander E.A."/>
            <person name="Goff S.P."/>
            <person name="Metzger M.J."/>
        </authorList>
    </citation>
    <scope>NUCLEOTIDE SEQUENCE</scope>
    <source>
        <strain evidence="2">MELC-2E11</strain>
        <tissue evidence="2">Siphon/mantle</tissue>
    </source>
</reference>
<dbReference type="PROSITE" id="PS00063">
    <property type="entry name" value="ALDOKETO_REDUCTASE_3"/>
    <property type="match status" value="1"/>
</dbReference>
<dbReference type="EMBL" id="CP111015">
    <property type="protein sequence ID" value="WAR01774.1"/>
    <property type="molecule type" value="Genomic_DNA"/>
</dbReference>
<evidence type="ECO:0000259" key="1">
    <source>
        <dbReference type="Pfam" id="PF00248"/>
    </source>
</evidence>
<dbReference type="PROSITE" id="PS00062">
    <property type="entry name" value="ALDOKETO_REDUCTASE_2"/>
    <property type="match status" value="1"/>
</dbReference>
<proteinExistence type="predicted"/>
<sequence>MSKTVPIGNASGIIPVVGLGTWTVFGQQGNSDEVERATLAAIDAGYRHIDCAWNYGTQPGVGKALEAKIKEGVIKREDMFLTTKLWDTHHNPCLVIEELRDSLRQLKTDYVDLFLIHWPTALKDQDMSGETICPLDENGKGIPADHKLEDVWKAVEECQKAGLTKHIGLSNFNKSQVTRILNSCSIRPVASQIHKHVLVSHCVKVEVSPYFSNRPILDFCKEKGMTLTAYAPLGAPNRPWHESGQPGPVFDEPILKEISASKGKSIPQVILRFHIQRGLVVIPKSITPSRIKENIDVRKYNNGYARIVFDFQLSEEEMTKIASLDRNFRAFAEP</sequence>
<dbReference type="Gene3D" id="3.20.20.100">
    <property type="entry name" value="NADP-dependent oxidoreductase domain"/>
    <property type="match status" value="1"/>
</dbReference>
<protein>
    <submittedName>
        <fullName evidence="2">AK1BA-like protein</fullName>
    </submittedName>
</protein>
<keyword evidence="3" id="KW-1185">Reference proteome</keyword>
<feature type="non-terminal residue" evidence="2">
    <location>
        <position position="334"/>
    </location>
</feature>
<dbReference type="InterPro" id="IPR020471">
    <property type="entry name" value="AKR"/>
</dbReference>
<dbReference type="Pfam" id="PF00248">
    <property type="entry name" value="Aldo_ket_red"/>
    <property type="match status" value="1"/>
</dbReference>
<dbReference type="PIRSF" id="PIRSF000097">
    <property type="entry name" value="AKR"/>
    <property type="match status" value="1"/>
</dbReference>
<dbReference type="SUPFAM" id="SSF51430">
    <property type="entry name" value="NAD(P)-linked oxidoreductase"/>
    <property type="match status" value="1"/>
</dbReference>
<dbReference type="PANTHER" id="PTHR11732">
    <property type="entry name" value="ALDO/KETO REDUCTASE"/>
    <property type="match status" value="1"/>
</dbReference>
<organism evidence="2 3">
    <name type="scientific">Mya arenaria</name>
    <name type="common">Soft-shell clam</name>
    <dbReference type="NCBI Taxonomy" id="6604"/>
    <lineage>
        <taxon>Eukaryota</taxon>
        <taxon>Metazoa</taxon>
        <taxon>Spiralia</taxon>
        <taxon>Lophotrochozoa</taxon>
        <taxon>Mollusca</taxon>
        <taxon>Bivalvia</taxon>
        <taxon>Autobranchia</taxon>
        <taxon>Heteroconchia</taxon>
        <taxon>Euheterodonta</taxon>
        <taxon>Imparidentia</taxon>
        <taxon>Neoheterodontei</taxon>
        <taxon>Myida</taxon>
        <taxon>Myoidea</taxon>
        <taxon>Myidae</taxon>
        <taxon>Mya</taxon>
    </lineage>
</organism>
<dbReference type="PROSITE" id="PS00798">
    <property type="entry name" value="ALDOKETO_REDUCTASE_1"/>
    <property type="match status" value="1"/>
</dbReference>
<dbReference type="InterPro" id="IPR023210">
    <property type="entry name" value="NADP_OxRdtase_dom"/>
</dbReference>
<dbReference type="PRINTS" id="PR00069">
    <property type="entry name" value="ALDKETRDTASE"/>
</dbReference>
<gene>
    <name evidence="2" type="ORF">MAR_008332</name>
</gene>
<dbReference type="InterPro" id="IPR036812">
    <property type="entry name" value="NAD(P)_OxRdtase_dom_sf"/>
</dbReference>
<evidence type="ECO:0000313" key="3">
    <source>
        <dbReference type="Proteomes" id="UP001164746"/>
    </source>
</evidence>
<accession>A0ABY7E033</accession>